<dbReference type="OrthoDB" id="1011748at2"/>
<proteinExistence type="predicted"/>
<feature type="signal peptide" evidence="1">
    <location>
        <begin position="1"/>
        <end position="20"/>
    </location>
</feature>
<evidence type="ECO:0000313" key="3">
    <source>
        <dbReference type="EMBL" id="KIC90735.1"/>
    </source>
</evidence>
<accession>A0A0C1I9P7</accession>
<gene>
    <name evidence="3" type="ORF">OI18_22840</name>
</gene>
<organism evidence="3 4">
    <name type="scientific">Flavihumibacter solisilvae</name>
    <dbReference type="NCBI Taxonomy" id="1349421"/>
    <lineage>
        <taxon>Bacteria</taxon>
        <taxon>Pseudomonadati</taxon>
        <taxon>Bacteroidota</taxon>
        <taxon>Chitinophagia</taxon>
        <taxon>Chitinophagales</taxon>
        <taxon>Chitinophagaceae</taxon>
        <taxon>Flavihumibacter</taxon>
    </lineage>
</organism>
<dbReference type="Proteomes" id="UP000031408">
    <property type="component" value="Unassembled WGS sequence"/>
</dbReference>
<dbReference type="AlphaFoldDB" id="A0A0C1I9P7"/>
<reference evidence="3 4" key="1">
    <citation type="submission" date="2014-11" db="EMBL/GenBank/DDBJ databases">
        <title>Genome sequence of Flavihumibacter solisilvae 3-3.</title>
        <authorList>
            <person name="Zhou G."/>
            <person name="Li M."/>
            <person name="Wang G."/>
        </authorList>
    </citation>
    <scope>NUCLEOTIDE SEQUENCE [LARGE SCALE GENOMIC DNA]</scope>
    <source>
        <strain evidence="3 4">3-3</strain>
    </source>
</reference>
<keyword evidence="1" id="KW-0732">Signal</keyword>
<feature type="chain" id="PRO_5002133282" description="Outer membrane protein beta-barrel domain-containing protein" evidence="1">
    <location>
        <begin position="21"/>
        <end position="222"/>
    </location>
</feature>
<dbReference type="RefSeq" id="WP_039144456.1">
    <property type="nucleotide sequence ID" value="NZ_JSVC01000045.1"/>
</dbReference>
<dbReference type="STRING" id="1349421.OI18_22840"/>
<feature type="domain" description="Outer membrane protein beta-barrel" evidence="2">
    <location>
        <begin position="20"/>
        <end position="193"/>
    </location>
</feature>
<name>A0A0C1I9P7_9BACT</name>
<protein>
    <recommendedName>
        <fullName evidence="2">Outer membrane protein beta-barrel domain-containing protein</fullName>
    </recommendedName>
</protein>
<sequence length="222" mass="24156">MKRTILTMIAAAGILMSAKAQQTTTGIHFIPRVGVNFTNATVTAYSSDYDYKIKTGFHIGADVEIPIADEFYLQPGLLFSTKGAKAKNTDNGDINLSYIEVPVSFMYKPVLGEGRLILGVGPYVGVGVGGKIKEDGEDDVDVEFKNEVNFEDVFSSEKAYLKRTDFGANFTVGYELAMGVVLQLNAQLGLSNNATKLNNAPSEFDDQKFKNTGFGLSVGYRF</sequence>
<dbReference type="EMBL" id="JSVC01000045">
    <property type="protein sequence ID" value="KIC90735.1"/>
    <property type="molecule type" value="Genomic_DNA"/>
</dbReference>
<evidence type="ECO:0000313" key="4">
    <source>
        <dbReference type="Proteomes" id="UP000031408"/>
    </source>
</evidence>
<evidence type="ECO:0000256" key="1">
    <source>
        <dbReference type="SAM" id="SignalP"/>
    </source>
</evidence>
<dbReference type="Pfam" id="PF13568">
    <property type="entry name" value="OMP_b-brl_2"/>
    <property type="match status" value="1"/>
</dbReference>
<evidence type="ECO:0000259" key="2">
    <source>
        <dbReference type="Pfam" id="PF13568"/>
    </source>
</evidence>
<comment type="caution">
    <text evidence="3">The sequence shown here is derived from an EMBL/GenBank/DDBJ whole genome shotgun (WGS) entry which is preliminary data.</text>
</comment>
<keyword evidence="4" id="KW-1185">Reference proteome</keyword>
<dbReference type="InterPro" id="IPR025665">
    <property type="entry name" value="Beta-barrel_OMP_2"/>
</dbReference>